<dbReference type="Proteomes" id="UP000576209">
    <property type="component" value="Unassembled WGS sequence"/>
</dbReference>
<dbReference type="Gene3D" id="2.40.50.140">
    <property type="entry name" value="Nucleic acid-binding proteins"/>
    <property type="match status" value="1"/>
</dbReference>
<dbReference type="GO" id="GO:0003697">
    <property type="term" value="F:single-stranded DNA binding"/>
    <property type="evidence" value="ECO:0007669"/>
    <property type="project" value="InterPro"/>
</dbReference>
<protein>
    <submittedName>
        <fullName evidence="3">Single-stranded DNA-binding protein</fullName>
    </submittedName>
</protein>
<dbReference type="EMBL" id="JACIFF010000001">
    <property type="protein sequence ID" value="MBB4077890.1"/>
    <property type="molecule type" value="Genomic_DNA"/>
</dbReference>
<proteinExistence type="predicted"/>
<evidence type="ECO:0000313" key="4">
    <source>
        <dbReference type="Proteomes" id="UP000576209"/>
    </source>
</evidence>
<evidence type="ECO:0000256" key="2">
    <source>
        <dbReference type="PROSITE-ProRule" id="PRU00252"/>
    </source>
</evidence>
<gene>
    <name evidence="3" type="ORF">GGR28_000491</name>
</gene>
<dbReference type="SUPFAM" id="SSF50249">
    <property type="entry name" value="Nucleic acid-binding proteins"/>
    <property type="match status" value="1"/>
</dbReference>
<keyword evidence="4" id="KW-1185">Reference proteome</keyword>
<keyword evidence="1 2" id="KW-0238">DNA-binding</keyword>
<dbReference type="InterPro" id="IPR012340">
    <property type="entry name" value="NA-bd_OB-fold"/>
</dbReference>
<accession>A0A840DY91</accession>
<sequence>MNSLTLIGTVAAAPVYHCTCRAQDIVRIQLQTLDRSGGEHRHHCVAFGQAALDLHEHLKPGERLVVRGELLYRKLRRSDAAAERPYVLIRKYGFLGG</sequence>
<dbReference type="RefSeq" id="WP_183494127.1">
    <property type="nucleotide sequence ID" value="NZ_JACIFF010000001.1"/>
</dbReference>
<name>A0A840DY91_9BACT</name>
<dbReference type="InterPro" id="IPR000424">
    <property type="entry name" value="Primosome_PriB/ssb"/>
</dbReference>
<reference evidence="3 4" key="1">
    <citation type="submission" date="2020-08" db="EMBL/GenBank/DDBJ databases">
        <title>Genomic Encyclopedia of Type Strains, Phase IV (KMG-IV): sequencing the most valuable type-strain genomes for metagenomic binning, comparative biology and taxonomic classification.</title>
        <authorList>
            <person name="Goeker M."/>
        </authorList>
    </citation>
    <scope>NUCLEOTIDE SEQUENCE [LARGE SCALE GENOMIC DNA]</scope>
    <source>
        <strain evidence="3 4">DSM 105137</strain>
    </source>
</reference>
<comment type="caution">
    <text evidence="3">The sequence shown here is derived from an EMBL/GenBank/DDBJ whole genome shotgun (WGS) entry which is preliminary data.</text>
</comment>
<dbReference type="Pfam" id="PF00436">
    <property type="entry name" value="SSB"/>
    <property type="match status" value="1"/>
</dbReference>
<organism evidence="3 4">
    <name type="scientific">Neolewinella aquimaris</name>
    <dbReference type="NCBI Taxonomy" id="1835722"/>
    <lineage>
        <taxon>Bacteria</taxon>
        <taxon>Pseudomonadati</taxon>
        <taxon>Bacteroidota</taxon>
        <taxon>Saprospiria</taxon>
        <taxon>Saprospirales</taxon>
        <taxon>Lewinellaceae</taxon>
        <taxon>Neolewinella</taxon>
    </lineage>
</organism>
<dbReference type="PROSITE" id="PS50935">
    <property type="entry name" value="SSB"/>
    <property type="match status" value="1"/>
</dbReference>
<dbReference type="AlphaFoldDB" id="A0A840DY91"/>
<evidence type="ECO:0000256" key="1">
    <source>
        <dbReference type="ARBA" id="ARBA00023125"/>
    </source>
</evidence>
<evidence type="ECO:0000313" key="3">
    <source>
        <dbReference type="EMBL" id="MBB4077890.1"/>
    </source>
</evidence>